<proteinExistence type="predicted"/>
<evidence type="ECO:0000256" key="3">
    <source>
        <dbReference type="ARBA" id="ARBA00022679"/>
    </source>
</evidence>
<gene>
    <name evidence="9" type="ORF">NE237_002623</name>
</gene>
<dbReference type="GO" id="GO:0004674">
    <property type="term" value="F:protein serine/threonine kinase activity"/>
    <property type="evidence" value="ECO:0007669"/>
    <property type="project" value="UniProtKB-KW"/>
</dbReference>
<dbReference type="EMBL" id="JAMYWD010000003">
    <property type="protein sequence ID" value="KAJ4977517.1"/>
    <property type="molecule type" value="Genomic_DNA"/>
</dbReference>
<evidence type="ECO:0000256" key="2">
    <source>
        <dbReference type="ARBA" id="ARBA00022527"/>
    </source>
</evidence>
<evidence type="ECO:0000313" key="10">
    <source>
        <dbReference type="Proteomes" id="UP001141806"/>
    </source>
</evidence>
<evidence type="ECO:0000256" key="4">
    <source>
        <dbReference type="ARBA" id="ARBA00022741"/>
    </source>
</evidence>
<evidence type="ECO:0000256" key="5">
    <source>
        <dbReference type="ARBA" id="ARBA00022777"/>
    </source>
</evidence>
<protein>
    <recommendedName>
        <fullName evidence="1">non-specific serine/threonine protein kinase</fullName>
        <ecNumber evidence="1">2.7.11.1</ecNumber>
    </recommendedName>
</protein>
<name>A0A9Q0QZJ1_9MAGN</name>
<dbReference type="PANTHER" id="PTHR22983:SF6">
    <property type="entry name" value="SERINE_THREONINE-PROTEIN KINASE 36"/>
    <property type="match status" value="1"/>
</dbReference>
<organism evidence="9 10">
    <name type="scientific">Protea cynaroides</name>
    <dbReference type="NCBI Taxonomy" id="273540"/>
    <lineage>
        <taxon>Eukaryota</taxon>
        <taxon>Viridiplantae</taxon>
        <taxon>Streptophyta</taxon>
        <taxon>Embryophyta</taxon>
        <taxon>Tracheophyta</taxon>
        <taxon>Spermatophyta</taxon>
        <taxon>Magnoliopsida</taxon>
        <taxon>Proteales</taxon>
        <taxon>Proteaceae</taxon>
        <taxon>Protea</taxon>
    </lineage>
</organism>
<dbReference type="PANTHER" id="PTHR22983">
    <property type="entry name" value="PROTEIN KINASE RELATED"/>
    <property type="match status" value="1"/>
</dbReference>
<dbReference type="GO" id="GO:0005524">
    <property type="term" value="F:ATP binding"/>
    <property type="evidence" value="ECO:0007669"/>
    <property type="project" value="UniProtKB-KW"/>
</dbReference>
<evidence type="ECO:0000256" key="8">
    <source>
        <dbReference type="ARBA" id="ARBA00048679"/>
    </source>
</evidence>
<keyword evidence="6" id="KW-0067">ATP-binding</keyword>
<dbReference type="Proteomes" id="UP001141806">
    <property type="component" value="Unassembled WGS sequence"/>
</dbReference>
<keyword evidence="10" id="KW-1185">Reference proteome</keyword>
<sequence length="357" mass="38175">MHVAIYYCLHQRTEFALSAAIQLVLRCCIRSGYFCSMLCGLPNSLPVSTIVSGGEDDNCFRDILSFMPHPCHNCTIFLKSAGRMSASFVLTTSPKKQLSRLSVLAHFSSDDRMATSFQSHNASAMLALASVLSLENGGHVESSISETAIPLIPWITTIYDNLKIPSPDKNEVNTNQIGVLSCWHGLKDGCVGLVETRLKWGGPLAVQQVCASGIPQLLMDLLANALQNSFPEVTDGMNKHIGLSPVGVIWTVSAICHCLSGGALTFCQILVVIEHVKIIADLISDVHLKNLKCWVGPGGGKDGVRGLINAVIDLLAFPFVALQNVPGLPSATASVNSGFLLNMGLPGGKISLEDRGH</sequence>
<keyword evidence="5" id="KW-0418">Kinase</keyword>
<keyword evidence="2" id="KW-0723">Serine/threonine-protein kinase</keyword>
<evidence type="ECO:0000256" key="7">
    <source>
        <dbReference type="ARBA" id="ARBA00047899"/>
    </source>
</evidence>
<dbReference type="EC" id="2.7.11.1" evidence="1"/>
<evidence type="ECO:0000256" key="1">
    <source>
        <dbReference type="ARBA" id="ARBA00012513"/>
    </source>
</evidence>
<dbReference type="OrthoDB" id="266718at2759"/>
<dbReference type="AlphaFoldDB" id="A0A9Q0QZJ1"/>
<keyword evidence="3" id="KW-0808">Transferase</keyword>
<evidence type="ECO:0000256" key="6">
    <source>
        <dbReference type="ARBA" id="ARBA00022840"/>
    </source>
</evidence>
<evidence type="ECO:0000313" key="9">
    <source>
        <dbReference type="EMBL" id="KAJ4977517.1"/>
    </source>
</evidence>
<dbReference type="GO" id="GO:0005737">
    <property type="term" value="C:cytoplasm"/>
    <property type="evidence" value="ECO:0007669"/>
    <property type="project" value="UniProtKB-ARBA"/>
</dbReference>
<comment type="catalytic activity">
    <reaction evidence="8">
        <text>L-seryl-[protein] + ATP = O-phospho-L-seryl-[protein] + ADP + H(+)</text>
        <dbReference type="Rhea" id="RHEA:17989"/>
        <dbReference type="Rhea" id="RHEA-COMP:9863"/>
        <dbReference type="Rhea" id="RHEA-COMP:11604"/>
        <dbReference type="ChEBI" id="CHEBI:15378"/>
        <dbReference type="ChEBI" id="CHEBI:29999"/>
        <dbReference type="ChEBI" id="CHEBI:30616"/>
        <dbReference type="ChEBI" id="CHEBI:83421"/>
        <dbReference type="ChEBI" id="CHEBI:456216"/>
        <dbReference type="EC" id="2.7.11.1"/>
    </reaction>
</comment>
<comment type="caution">
    <text evidence="9">The sequence shown here is derived from an EMBL/GenBank/DDBJ whole genome shotgun (WGS) entry which is preliminary data.</text>
</comment>
<reference evidence="9" key="1">
    <citation type="journal article" date="2023" name="Plant J.">
        <title>The genome of the king protea, Protea cynaroides.</title>
        <authorList>
            <person name="Chang J."/>
            <person name="Duong T.A."/>
            <person name="Schoeman C."/>
            <person name="Ma X."/>
            <person name="Roodt D."/>
            <person name="Barker N."/>
            <person name="Li Z."/>
            <person name="Van de Peer Y."/>
            <person name="Mizrachi E."/>
        </authorList>
    </citation>
    <scope>NUCLEOTIDE SEQUENCE</scope>
    <source>
        <tissue evidence="9">Young leaves</tissue>
    </source>
</reference>
<keyword evidence="4" id="KW-0547">Nucleotide-binding</keyword>
<comment type="catalytic activity">
    <reaction evidence="7">
        <text>L-threonyl-[protein] + ATP = O-phospho-L-threonyl-[protein] + ADP + H(+)</text>
        <dbReference type="Rhea" id="RHEA:46608"/>
        <dbReference type="Rhea" id="RHEA-COMP:11060"/>
        <dbReference type="Rhea" id="RHEA-COMP:11605"/>
        <dbReference type="ChEBI" id="CHEBI:15378"/>
        <dbReference type="ChEBI" id="CHEBI:30013"/>
        <dbReference type="ChEBI" id="CHEBI:30616"/>
        <dbReference type="ChEBI" id="CHEBI:61977"/>
        <dbReference type="ChEBI" id="CHEBI:456216"/>
        <dbReference type="EC" id="2.7.11.1"/>
    </reaction>
</comment>
<accession>A0A9Q0QZJ1</accession>